<evidence type="ECO:0000256" key="1">
    <source>
        <dbReference type="SAM" id="MobiDB-lite"/>
    </source>
</evidence>
<name>A0ABT0U4C9_9BACT</name>
<feature type="region of interest" description="Disordered" evidence="1">
    <location>
        <begin position="96"/>
        <end position="121"/>
    </location>
</feature>
<keyword evidence="3" id="KW-1185">Reference proteome</keyword>
<evidence type="ECO:0000313" key="3">
    <source>
        <dbReference type="Proteomes" id="UP001202961"/>
    </source>
</evidence>
<dbReference type="RefSeq" id="WP_250929167.1">
    <property type="nucleotide sequence ID" value="NZ_JAMQBK010000032.1"/>
</dbReference>
<gene>
    <name evidence="2" type="ORF">NB063_13030</name>
</gene>
<proteinExistence type="predicted"/>
<dbReference type="Proteomes" id="UP001202961">
    <property type="component" value="Unassembled WGS sequence"/>
</dbReference>
<dbReference type="EMBL" id="JAMQBK010000032">
    <property type="protein sequence ID" value="MCM2371529.1"/>
    <property type="molecule type" value="Genomic_DNA"/>
</dbReference>
<dbReference type="InterPro" id="IPR012340">
    <property type="entry name" value="NA-bd_OB-fold"/>
</dbReference>
<comment type="caution">
    <text evidence="2">The sequence shown here is derived from an EMBL/GenBank/DDBJ whole genome shotgun (WGS) entry which is preliminary data.</text>
</comment>
<reference evidence="2 3" key="1">
    <citation type="journal article" date="2022" name="Syst. Appl. Microbiol.">
        <title>Rhodopirellula aestuarii sp. nov., a novel member of the genus Rhodopirellula isolated from brackish sediments collected in the Tagus River estuary, Portugal.</title>
        <authorList>
            <person name="Vitorino I.R."/>
            <person name="Klimek D."/>
            <person name="Calusinska M."/>
            <person name="Lobo-da-Cunha A."/>
            <person name="Vasconcelos V."/>
            <person name="Lage O.M."/>
        </authorList>
    </citation>
    <scope>NUCLEOTIDE SEQUENCE [LARGE SCALE GENOMIC DNA]</scope>
    <source>
        <strain evidence="2 3">ICT_H3.1</strain>
    </source>
</reference>
<organism evidence="2 3">
    <name type="scientific">Aporhodopirellula aestuarii</name>
    <dbReference type="NCBI Taxonomy" id="2950107"/>
    <lineage>
        <taxon>Bacteria</taxon>
        <taxon>Pseudomonadati</taxon>
        <taxon>Planctomycetota</taxon>
        <taxon>Planctomycetia</taxon>
        <taxon>Pirellulales</taxon>
        <taxon>Pirellulaceae</taxon>
        <taxon>Aporhodopirellula</taxon>
    </lineage>
</organism>
<sequence>MSDAKVRGVVHLIEETKTYGQKGFRKRMVVLEQDKGSFTNYVPVEFTRDACDSVDEMKKGDEVEIAYRLNGRRWQKDANSEVKFFVNVEALSFQVVGDSPSSSGSANDAFAEAGEEDDAPF</sequence>
<protein>
    <submittedName>
        <fullName evidence="2">DUF3127 domain-containing protein</fullName>
    </submittedName>
</protein>
<dbReference type="Pfam" id="PF11325">
    <property type="entry name" value="DUF3127"/>
    <property type="match status" value="1"/>
</dbReference>
<accession>A0ABT0U4C9</accession>
<dbReference type="Gene3D" id="2.40.50.140">
    <property type="entry name" value="Nucleic acid-binding proteins"/>
    <property type="match status" value="1"/>
</dbReference>
<evidence type="ECO:0000313" key="2">
    <source>
        <dbReference type="EMBL" id="MCM2371529.1"/>
    </source>
</evidence>
<dbReference type="InterPro" id="IPR021474">
    <property type="entry name" value="DUF3127"/>
</dbReference>